<dbReference type="InterPro" id="IPR036388">
    <property type="entry name" value="WH-like_DNA-bd_sf"/>
</dbReference>
<protein>
    <submittedName>
        <fullName evidence="4">Uncharacterized protein</fullName>
    </submittedName>
</protein>
<evidence type="ECO:0000313" key="4">
    <source>
        <dbReference type="EMBL" id="QQL44274.1"/>
    </source>
</evidence>
<gene>
    <name evidence="4" type="ORF">G3M56_010265</name>
</gene>
<evidence type="ECO:0000256" key="1">
    <source>
        <dbReference type="ARBA" id="ARBA00023015"/>
    </source>
</evidence>
<name>A0A6B3L7K4_9BACT</name>
<dbReference type="PANTHER" id="PTHR44688:SF16">
    <property type="entry name" value="DNA-BINDING TRANSCRIPTIONAL ACTIVATOR DEVR_DOSR"/>
    <property type="match status" value="1"/>
</dbReference>
<dbReference type="InterPro" id="IPR000792">
    <property type="entry name" value="Tscrpt_reg_LuxR_C"/>
</dbReference>
<accession>A0A6B3L7K4</accession>
<dbReference type="PRINTS" id="PR00038">
    <property type="entry name" value="HTHLUXR"/>
</dbReference>
<keyword evidence="1" id="KW-0805">Transcription regulation</keyword>
<dbReference type="GO" id="GO:0006355">
    <property type="term" value="P:regulation of DNA-templated transcription"/>
    <property type="evidence" value="ECO:0007669"/>
    <property type="project" value="InterPro"/>
</dbReference>
<dbReference type="PROSITE" id="PS50043">
    <property type="entry name" value="HTH_LUXR_2"/>
    <property type="match status" value="1"/>
</dbReference>
<dbReference type="AlphaFoldDB" id="A0A6B3L7K4"/>
<dbReference type="SMART" id="SM00421">
    <property type="entry name" value="HTH_LUXR"/>
    <property type="match status" value="1"/>
</dbReference>
<dbReference type="Pfam" id="PF00196">
    <property type="entry name" value="GerE"/>
    <property type="match status" value="1"/>
</dbReference>
<proteinExistence type="predicted"/>
<evidence type="ECO:0000313" key="5">
    <source>
        <dbReference type="Proteomes" id="UP000475117"/>
    </source>
</evidence>
<dbReference type="InterPro" id="IPR016032">
    <property type="entry name" value="Sig_transdc_resp-reg_C-effctor"/>
</dbReference>
<dbReference type="Proteomes" id="UP000475117">
    <property type="component" value="Chromosome"/>
</dbReference>
<dbReference type="KEGG" id="soa:G3M56_010265"/>
<dbReference type="CDD" id="cd06170">
    <property type="entry name" value="LuxR_C_like"/>
    <property type="match status" value="1"/>
</dbReference>
<dbReference type="EMBL" id="CP066776">
    <property type="protein sequence ID" value="QQL44274.1"/>
    <property type="molecule type" value="Genomic_DNA"/>
</dbReference>
<dbReference type="PANTHER" id="PTHR44688">
    <property type="entry name" value="DNA-BINDING TRANSCRIPTIONAL ACTIVATOR DEVR_DOSR"/>
    <property type="match status" value="1"/>
</dbReference>
<reference evidence="4 5" key="1">
    <citation type="submission" date="2020-12" db="EMBL/GenBank/DDBJ databases">
        <title>Sulforoseuscoccus oceanibium gen. nov., sp. nov., a representative of the phylum Verrucomicrobia with special cytoplasmic membrane, and proposal of Sulforoseuscoccusaceae fam. nov.</title>
        <authorList>
            <person name="Xi F."/>
        </authorList>
    </citation>
    <scope>NUCLEOTIDE SEQUENCE [LARGE SCALE GENOMIC DNA]</scope>
    <source>
        <strain evidence="4 5">T37</strain>
    </source>
</reference>
<dbReference type="RefSeq" id="WP_164362287.1">
    <property type="nucleotide sequence ID" value="NZ_CP066776.1"/>
</dbReference>
<evidence type="ECO:0000256" key="2">
    <source>
        <dbReference type="ARBA" id="ARBA00023125"/>
    </source>
</evidence>
<dbReference type="SUPFAM" id="SSF46894">
    <property type="entry name" value="C-terminal effector domain of the bipartite response regulators"/>
    <property type="match status" value="1"/>
</dbReference>
<organism evidence="4 5">
    <name type="scientific">Sulfuriroseicoccus oceanibius</name>
    <dbReference type="NCBI Taxonomy" id="2707525"/>
    <lineage>
        <taxon>Bacteria</taxon>
        <taxon>Pseudomonadati</taxon>
        <taxon>Verrucomicrobiota</taxon>
        <taxon>Verrucomicrobiia</taxon>
        <taxon>Verrucomicrobiales</taxon>
        <taxon>Verrucomicrobiaceae</taxon>
        <taxon>Sulfuriroseicoccus</taxon>
    </lineage>
</organism>
<keyword evidence="5" id="KW-1185">Reference proteome</keyword>
<evidence type="ECO:0000256" key="3">
    <source>
        <dbReference type="ARBA" id="ARBA00023163"/>
    </source>
</evidence>
<sequence>MPHLPPPQLNENDIRSIVRLLGQVAVEGNCLREKRKLLMTGLISLIDADSWAWGVYANETPGELQQPSLLMYDGFTPDEFGAFAIAQNHPDMARLSAPFMEDCRQSDGRVTRLRQQVDPENTFPNSEAYHLWRAANVDPLILSSKLNRSGQRGVIGIYRKFGRPLFNERELRITHIVLTEVSWLHEESCQKIPTEAVSCLSPRLNTIHNLLLAGQTRKQIAHELSISINTVHSYIKELYQRFEVHSQAELIRRFIQGDGGDGL</sequence>
<dbReference type="GO" id="GO:0003677">
    <property type="term" value="F:DNA binding"/>
    <property type="evidence" value="ECO:0007669"/>
    <property type="project" value="UniProtKB-KW"/>
</dbReference>
<keyword evidence="3" id="KW-0804">Transcription</keyword>
<keyword evidence="2" id="KW-0238">DNA-binding</keyword>
<dbReference type="Gene3D" id="1.10.10.10">
    <property type="entry name" value="Winged helix-like DNA-binding domain superfamily/Winged helix DNA-binding domain"/>
    <property type="match status" value="1"/>
</dbReference>